<evidence type="ECO:0000256" key="2">
    <source>
        <dbReference type="ARBA" id="ARBA00022723"/>
    </source>
</evidence>
<evidence type="ECO:0000256" key="1">
    <source>
        <dbReference type="ARBA" id="ARBA00022596"/>
    </source>
</evidence>
<keyword evidence="1 4" id="KW-0533">Nickel</keyword>
<dbReference type="RefSeq" id="WP_115791698.1">
    <property type="nucleotide sequence ID" value="NZ_QSLN01000001.1"/>
</dbReference>
<sequence>MHELSIVQSMMELIQESAAANRVRRVTKVKLVVGQLTLAQPDLLQFAFATLKPDTIFEEAVLEIEERPLVMRCRQCGETFEPEYIQYACPSCGGRCEVVSGKELYVDFYEGDTEEEEHGDKSGDGATAASCQ</sequence>
<dbReference type="HAMAP" id="MF_00213">
    <property type="entry name" value="HypA_HybF"/>
    <property type="match status" value="1"/>
</dbReference>
<evidence type="ECO:0000256" key="5">
    <source>
        <dbReference type="SAM" id="MobiDB-lite"/>
    </source>
</evidence>
<accession>A0A3D8P5W5</accession>
<dbReference type="Gene3D" id="3.30.2320.80">
    <property type="match status" value="1"/>
</dbReference>
<gene>
    <name evidence="4 6" type="primary">hypA</name>
    <name evidence="6" type="ORF">DXX99_01240</name>
</gene>
<keyword evidence="2 4" id="KW-0479">Metal-binding</keyword>
<feature type="binding site" evidence="4">
    <location>
        <position position="76"/>
    </location>
    <ligand>
        <name>Zn(2+)</name>
        <dbReference type="ChEBI" id="CHEBI:29105"/>
    </ligand>
</feature>
<dbReference type="NCBIfam" id="TIGR00100">
    <property type="entry name" value="hypA"/>
    <property type="match status" value="1"/>
</dbReference>
<dbReference type="PANTHER" id="PTHR34535:SF3">
    <property type="entry name" value="HYDROGENASE MATURATION FACTOR HYPA"/>
    <property type="match status" value="1"/>
</dbReference>
<feature type="region of interest" description="Disordered" evidence="5">
    <location>
        <begin position="112"/>
        <end position="132"/>
    </location>
</feature>
<comment type="caution">
    <text evidence="6">The sequence shown here is derived from an EMBL/GenBank/DDBJ whole genome shotgun (WGS) entry which is preliminary data.</text>
</comment>
<feature type="binding site" evidence="4">
    <location>
        <position position="2"/>
    </location>
    <ligand>
        <name>Ni(2+)</name>
        <dbReference type="ChEBI" id="CHEBI:49786"/>
    </ligand>
</feature>
<dbReference type="PIRSF" id="PIRSF004761">
    <property type="entry name" value="Hydrgn_mat_HypA"/>
    <property type="match status" value="1"/>
</dbReference>
<dbReference type="Proteomes" id="UP000256329">
    <property type="component" value="Unassembled WGS sequence"/>
</dbReference>
<dbReference type="OrthoDB" id="9800361at2"/>
<protein>
    <recommendedName>
        <fullName evidence="4">Hydrogenase maturation factor HypA</fullName>
    </recommendedName>
</protein>
<proteinExistence type="inferred from homology"/>
<dbReference type="GO" id="GO:0051604">
    <property type="term" value="P:protein maturation"/>
    <property type="evidence" value="ECO:0007669"/>
    <property type="project" value="InterPro"/>
</dbReference>
<reference evidence="6 7" key="1">
    <citation type="submission" date="2018-08" db="EMBL/GenBank/DDBJ databases">
        <title>Form III RuBisCO-mediated autotrophy in Thermodesulfobium bacteria.</title>
        <authorList>
            <person name="Toshchakov S.V."/>
            <person name="Kublanov I.V."/>
            <person name="Frolov E."/>
            <person name="Bonch-Osmolovskaya E.A."/>
            <person name="Tourova T.P."/>
            <person name="Chernych N.A."/>
            <person name="Lebedinsky A.V."/>
        </authorList>
    </citation>
    <scope>NUCLEOTIDE SEQUENCE [LARGE SCALE GENOMIC DNA]</scope>
    <source>
        <strain evidence="6 7">SR</strain>
    </source>
</reference>
<evidence type="ECO:0000256" key="4">
    <source>
        <dbReference type="HAMAP-Rule" id="MF_00213"/>
    </source>
</evidence>
<keyword evidence="3 4" id="KW-0862">Zinc</keyword>
<comment type="function">
    <text evidence="4">Involved in the maturation of [NiFe] hydrogenases. Required for nickel insertion into the metal center of the hydrogenase.</text>
</comment>
<keyword evidence="7" id="KW-1185">Reference proteome</keyword>
<evidence type="ECO:0000256" key="3">
    <source>
        <dbReference type="ARBA" id="ARBA00022833"/>
    </source>
</evidence>
<dbReference type="Pfam" id="PF01155">
    <property type="entry name" value="HypA"/>
    <property type="match status" value="1"/>
</dbReference>
<evidence type="ECO:0000313" key="7">
    <source>
        <dbReference type="Proteomes" id="UP000256329"/>
    </source>
</evidence>
<organism evidence="6 7">
    <name type="scientific">Ammonifex thiophilus</name>
    <dbReference type="NCBI Taxonomy" id="444093"/>
    <lineage>
        <taxon>Bacteria</taxon>
        <taxon>Bacillati</taxon>
        <taxon>Bacillota</taxon>
        <taxon>Clostridia</taxon>
        <taxon>Thermoanaerobacterales</taxon>
        <taxon>Thermoanaerobacteraceae</taxon>
        <taxon>Ammonifex</taxon>
    </lineage>
</organism>
<dbReference type="InterPro" id="IPR000688">
    <property type="entry name" value="HypA/HybF"/>
</dbReference>
<comment type="similarity">
    <text evidence="4">Belongs to the HypA/HybF family.</text>
</comment>
<dbReference type="GO" id="GO:0008270">
    <property type="term" value="F:zinc ion binding"/>
    <property type="evidence" value="ECO:0007669"/>
    <property type="project" value="UniProtKB-UniRule"/>
</dbReference>
<feature type="binding site" evidence="4">
    <location>
        <position position="73"/>
    </location>
    <ligand>
        <name>Zn(2+)</name>
        <dbReference type="ChEBI" id="CHEBI:29105"/>
    </ligand>
</feature>
<dbReference type="EMBL" id="QSLN01000001">
    <property type="protein sequence ID" value="RDV84704.1"/>
    <property type="molecule type" value="Genomic_DNA"/>
</dbReference>
<evidence type="ECO:0000313" key="6">
    <source>
        <dbReference type="EMBL" id="RDV84704.1"/>
    </source>
</evidence>
<name>A0A3D8P5W5_9THEO</name>
<feature type="binding site" evidence="4">
    <location>
        <position position="92"/>
    </location>
    <ligand>
        <name>Zn(2+)</name>
        <dbReference type="ChEBI" id="CHEBI:29105"/>
    </ligand>
</feature>
<dbReference type="GO" id="GO:0016151">
    <property type="term" value="F:nickel cation binding"/>
    <property type="evidence" value="ECO:0007669"/>
    <property type="project" value="UniProtKB-UniRule"/>
</dbReference>
<dbReference type="PANTHER" id="PTHR34535">
    <property type="entry name" value="HYDROGENASE MATURATION FACTOR HYPA"/>
    <property type="match status" value="1"/>
</dbReference>
<dbReference type="AlphaFoldDB" id="A0A3D8P5W5"/>
<feature type="binding site" evidence="4">
    <location>
        <position position="89"/>
    </location>
    <ligand>
        <name>Zn(2+)</name>
        <dbReference type="ChEBI" id="CHEBI:29105"/>
    </ligand>
</feature>